<keyword evidence="6" id="KW-0812">Transmembrane</keyword>
<dbReference type="InterPro" id="IPR051263">
    <property type="entry name" value="C-type_cytochrome_biogenesis"/>
</dbReference>
<dbReference type="Pfam" id="PF23892">
    <property type="entry name" value="Ig_CycH"/>
    <property type="match status" value="1"/>
</dbReference>
<dbReference type="EMBL" id="CP064795">
    <property type="protein sequence ID" value="QPG05042.1"/>
    <property type="molecule type" value="Genomic_DNA"/>
</dbReference>
<dbReference type="PANTHER" id="PTHR47870">
    <property type="entry name" value="CYTOCHROME C-TYPE BIOGENESIS PROTEIN CCMH"/>
    <property type="match status" value="1"/>
</dbReference>
<sequence length="408" mass="44952">MSWFHIAVAGLLTLLVILVALPWLGRQRLASKQTDDNTRLIQDRLAELEAEASQGMISDQDLRQACDELKLALVDEHRRDSAFANAAGRLWVVLGAILAIAGGSLTYYKVNQLPQVAHSQQAIEALPALSQKLQTGSARDITDTDISQLALAIRQRLHRNPEDAQGWMFLARMQASLNRRAQALEAMEKAYRLKPRDEAILMSYVQLLMGAGEREQVAMARDILAQKLIHEPDNLRYALMMAVASAQLGDLPATQRYYSQIKPKLPPESEMLRSLEQRITELSQQAGPPVQTALAVTVTLSESFPAEAIPGEGYLLVFAQQQDSENRMPAAVVKQPLSGFPVTVTLSVSDAMMPGFTLAELDQVKLIARISSDEDVMPSPGDLQGAISFDLVQGRLTKHAIEINKELK</sequence>
<dbReference type="NCBIfam" id="TIGR03142">
    <property type="entry name" value="cytochro_ccmI"/>
    <property type="match status" value="1"/>
</dbReference>
<dbReference type="Pfam" id="PF23914">
    <property type="entry name" value="TPR_CcmH_CycH"/>
    <property type="match status" value="1"/>
</dbReference>
<keyword evidence="3" id="KW-0201">Cytochrome c-type biogenesis</keyword>
<feature type="domain" description="Cytochrome c-type biogenesis protein H TPR" evidence="8">
    <location>
        <begin position="115"/>
        <end position="271"/>
    </location>
</feature>
<feature type="transmembrane region" description="Helical" evidence="6">
    <location>
        <begin position="88"/>
        <end position="108"/>
    </location>
</feature>
<keyword evidence="10" id="KW-1185">Reference proteome</keyword>
<dbReference type="InterPro" id="IPR056413">
    <property type="entry name" value="TPR_CcmH_CycH"/>
</dbReference>
<evidence type="ECO:0000256" key="3">
    <source>
        <dbReference type="ARBA" id="ARBA00022748"/>
    </source>
</evidence>
<evidence type="ECO:0000256" key="4">
    <source>
        <dbReference type="ARBA" id="ARBA00022803"/>
    </source>
</evidence>
<evidence type="ECO:0000256" key="1">
    <source>
        <dbReference type="ARBA" id="ARBA00004196"/>
    </source>
</evidence>
<accession>A0A7S9DWC2</accession>
<feature type="repeat" description="TPR" evidence="5">
    <location>
        <begin position="164"/>
        <end position="197"/>
    </location>
</feature>
<dbReference type="AlphaFoldDB" id="A0A7S9DWC2"/>
<keyword evidence="2" id="KW-0677">Repeat</keyword>
<keyword evidence="4 5" id="KW-0802">TPR repeat</keyword>
<dbReference type="InterPro" id="IPR011990">
    <property type="entry name" value="TPR-like_helical_dom_sf"/>
</dbReference>
<dbReference type="Proteomes" id="UP000595095">
    <property type="component" value="Chromosome"/>
</dbReference>
<name>A0A7S9DWC2_9ALTE</name>
<dbReference type="KEGG" id="smaa:IT774_12965"/>
<dbReference type="PANTHER" id="PTHR47870:SF1">
    <property type="entry name" value="CYTOCHROME C-TYPE BIOGENESIS PROTEIN CCMH"/>
    <property type="match status" value="1"/>
</dbReference>
<evidence type="ECO:0000256" key="5">
    <source>
        <dbReference type="PROSITE-ProRule" id="PRU00339"/>
    </source>
</evidence>
<feature type="domain" description="Cytochrome c-type biogenesis protein H Ig-like" evidence="7">
    <location>
        <begin position="294"/>
        <end position="388"/>
    </location>
</feature>
<dbReference type="InterPro" id="IPR019734">
    <property type="entry name" value="TPR_rpt"/>
</dbReference>
<evidence type="ECO:0000259" key="8">
    <source>
        <dbReference type="Pfam" id="PF23914"/>
    </source>
</evidence>
<feature type="transmembrane region" description="Helical" evidence="6">
    <location>
        <begin position="6"/>
        <end position="24"/>
    </location>
</feature>
<dbReference type="InterPro" id="IPR056412">
    <property type="entry name" value="Ig_CycH"/>
</dbReference>
<evidence type="ECO:0000313" key="10">
    <source>
        <dbReference type="Proteomes" id="UP000595095"/>
    </source>
</evidence>
<dbReference type="InterPro" id="IPR017560">
    <property type="entry name" value="Cyt_c_biogenesis_CcmI"/>
</dbReference>
<keyword evidence="6" id="KW-1133">Transmembrane helix</keyword>
<reference evidence="9 10" key="1">
    <citation type="submission" date="2020-11" db="EMBL/GenBank/DDBJ databases">
        <title>Complete genome sequence for Salinimonas sp. strain G2-b.</title>
        <authorList>
            <person name="Park S.-J."/>
        </authorList>
    </citation>
    <scope>NUCLEOTIDE SEQUENCE [LARGE SCALE GENOMIC DNA]</scope>
    <source>
        <strain evidence="9 10">G2-b</strain>
    </source>
</reference>
<gene>
    <name evidence="9" type="primary">ccmI</name>
    <name evidence="9" type="ORF">IT774_12965</name>
</gene>
<comment type="subcellular location">
    <subcellularLocation>
        <location evidence="1">Cell envelope</location>
    </subcellularLocation>
</comment>
<organism evidence="9 10">
    <name type="scientific">Salinimonas marina</name>
    <dbReference type="NCBI Taxonomy" id="2785918"/>
    <lineage>
        <taxon>Bacteria</taxon>
        <taxon>Pseudomonadati</taxon>
        <taxon>Pseudomonadota</taxon>
        <taxon>Gammaproteobacteria</taxon>
        <taxon>Alteromonadales</taxon>
        <taxon>Alteromonadaceae</taxon>
        <taxon>Alteromonas/Salinimonas group</taxon>
        <taxon>Salinimonas</taxon>
    </lineage>
</organism>
<dbReference type="GO" id="GO:0005886">
    <property type="term" value="C:plasma membrane"/>
    <property type="evidence" value="ECO:0007669"/>
    <property type="project" value="TreeGrafter"/>
</dbReference>
<proteinExistence type="predicted"/>
<dbReference type="SUPFAM" id="SSF48452">
    <property type="entry name" value="TPR-like"/>
    <property type="match status" value="1"/>
</dbReference>
<dbReference type="RefSeq" id="WP_195810133.1">
    <property type="nucleotide sequence ID" value="NZ_CP064795.1"/>
</dbReference>
<evidence type="ECO:0000313" key="9">
    <source>
        <dbReference type="EMBL" id="QPG05042.1"/>
    </source>
</evidence>
<dbReference type="GO" id="GO:0017004">
    <property type="term" value="P:cytochrome complex assembly"/>
    <property type="evidence" value="ECO:0007669"/>
    <property type="project" value="UniProtKB-KW"/>
</dbReference>
<protein>
    <submittedName>
        <fullName evidence="9">C-type cytochrome biogenesis protein CcmI</fullName>
    </submittedName>
</protein>
<keyword evidence="6" id="KW-0472">Membrane</keyword>
<evidence type="ECO:0000259" key="7">
    <source>
        <dbReference type="Pfam" id="PF23892"/>
    </source>
</evidence>
<evidence type="ECO:0000256" key="6">
    <source>
        <dbReference type="SAM" id="Phobius"/>
    </source>
</evidence>
<evidence type="ECO:0000256" key="2">
    <source>
        <dbReference type="ARBA" id="ARBA00022737"/>
    </source>
</evidence>
<dbReference type="Gene3D" id="1.25.40.10">
    <property type="entry name" value="Tetratricopeptide repeat domain"/>
    <property type="match status" value="1"/>
</dbReference>
<dbReference type="GO" id="GO:0030313">
    <property type="term" value="C:cell envelope"/>
    <property type="evidence" value="ECO:0007669"/>
    <property type="project" value="UniProtKB-SubCell"/>
</dbReference>
<dbReference type="PROSITE" id="PS50005">
    <property type="entry name" value="TPR"/>
    <property type="match status" value="1"/>
</dbReference>